<accession>A0ABS1KXL6</accession>
<dbReference type="PANTHER" id="PTHR43685:SF3">
    <property type="entry name" value="SLR2126 PROTEIN"/>
    <property type="match status" value="1"/>
</dbReference>
<keyword evidence="3" id="KW-1185">Reference proteome</keyword>
<reference evidence="2 3" key="1">
    <citation type="submission" date="2021-01" db="EMBL/GenBank/DDBJ databases">
        <title>Chryseolinea sp. Jin1 Genome sequencing and assembly.</title>
        <authorList>
            <person name="Kim I."/>
        </authorList>
    </citation>
    <scope>NUCLEOTIDE SEQUENCE [LARGE SCALE GENOMIC DNA]</scope>
    <source>
        <strain evidence="2 3">Jin1</strain>
    </source>
</reference>
<sequence>MNNKETKIDATVIVPTYNRSTLLDYTLHSILNQDLGHQTIEVIVADDGSDDNTREIVRKYEPLMRLRYFFQDDKGYRVASARNMGIRNAQGEILIFVDSGVLLASGCIREHIQTHRAKEVPQAVIGYVYGYDQYIKNVDTFRDAIDILDPDRTIGLLRERGEFLDMRHDFYKSVNYSLAGLPAPWIFFVTCNVSATKASLVEVGMFDENYDYNWGVEDLDLGYRLHANDVSFVVNAAAESIHFPHDREATMKEKFGEEVANKKYFNGKYNTLATRLFMDCTFVELNDKILALQSEPSRITS</sequence>
<evidence type="ECO:0000259" key="1">
    <source>
        <dbReference type="Pfam" id="PF00535"/>
    </source>
</evidence>
<dbReference type="RefSeq" id="WP_202011911.1">
    <property type="nucleotide sequence ID" value="NZ_JAERRB010000005.1"/>
</dbReference>
<feature type="domain" description="Glycosyltransferase 2-like" evidence="1">
    <location>
        <begin position="11"/>
        <end position="120"/>
    </location>
</feature>
<dbReference type="EMBL" id="JAERRB010000005">
    <property type="protein sequence ID" value="MBL0743046.1"/>
    <property type="molecule type" value="Genomic_DNA"/>
</dbReference>
<dbReference type="InterPro" id="IPR029044">
    <property type="entry name" value="Nucleotide-diphossugar_trans"/>
</dbReference>
<dbReference type="InterPro" id="IPR050834">
    <property type="entry name" value="Glycosyltransf_2"/>
</dbReference>
<protein>
    <submittedName>
        <fullName evidence="2">Glycosyltransferase</fullName>
    </submittedName>
</protein>
<dbReference type="Pfam" id="PF00535">
    <property type="entry name" value="Glycos_transf_2"/>
    <property type="match status" value="1"/>
</dbReference>
<evidence type="ECO:0000313" key="2">
    <source>
        <dbReference type="EMBL" id="MBL0743046.1"/>
    </source>
</evidence>
<dbReference type="Gene3D" id="3.90.550.10">
    <property type="entry name" value="Spore Coat Polysaccharide Biosynthesis Protein SpsA, Chain A"/>
    <property type="match status" value="1"/>
</dbReference>
<comment type="caution">
    <text evidence="2">The sequence shown here is derived from an EMBL/GenBank/DDBJ whole genome shotgun (WGS) entry which is preliminary data.</text>
</comment>
<dbReference type="PANTHER" id="PTHR43685">
    <property type="entry name" value="GLYCOSYLTRANSFERASE"/>
    <property type="match status" value="1"/>
</dbReference>
<organism evidence="2 3">
    <name type="scientific">Chryseolinea lacunae</name>
    <dbReference type="NCBI Taxonomy" id="2801331"/>
    <lineage>
        <taxon>Bacteria</taxon>
        <taxon>Pseudomonadati</taxon>
        <taxon>Bacteroidota</taxon>
        <taxon>Cytophagia</taxon>
        <taxon>Cytophagales</taxon>
        <taxon>Fulvivirgaceae</taxon>
        <taxon>Chryseolinea</taxon>
    </lineage>
</organism>
<name>A0ABS1KXL6_9BACT</name>
<dbReference type="InterPro" id="IPR001173">
    <property type="entry name" value="Glyco_trans_2-like"/>
</dbReference>
<dbReference type="SUPFAM" id="SSF53448">
    <property type="entry name" value="Nucleotide-diphospho-sugar transferases"/>
    <property type="match status" value="1"/>
</dbReference>
<proteinExistence type="predicted"/>
<evidence type="ECO:0000313" key="3">
    <source>
        <dbReference type="Proteomes" id="UP000613030"/>
    </source>
</evidence>
<gene>
    <name evidence="2" type="ORF">JI741_17585</name>
</gene>
<dbReference type="Proteomes" id="UP000613030">
    <property type="component" value="Unassembled WGS sequence"/>
</dbReference>